<comment type="caution">
    <text evidence="6">The sequence shown here is derived from an EMBL/GenBank/DDBJ whole genome shotgun (WGS) entry which is preliminary data.</text>
</comment>
<dbReference type="SUPFAM" id="SSF55874">
    <property type="entry name" value="ATPase domain of HSP90 chaperone/DNA topoisomerase II/histidine kinase"/>
    <property type="match status" value="1"/>
</dbReference>
<dbReference type="InterPro" id="IPR042120">
    <property type="entry name" value="MutL_C_dimsub"/>
</dbReference>
<proteinExistence type="inferred from homology"/>
<dbReference type="CDD" id="cd00782">
    <property type="entry name" value="MutL_Trans"/>
    <property type="match status" value="1"/>
</dbReference>
<sequence>MIDIADAGCPEGTSVIVRDIFFNTPARLKFMKKDLVERELIAKVLEKLAMSHPEISFSFIKDGQHDLQTSGDGNFKNVLYRIYGKEVFDSLLDTDYEYNGISVCGYVSKPVYARHNKGMQQYFLNHRTISLKTASYALDEAYRDSIMVKRYPAAFLHITIDPSEVDVNVHPSKQEVKFGNEKQIYDAVFYAVKSALNADIQRPVADRAVMTPALRESRINTPFGTARINSPASCDQSQKEEFANLVLKDVFHIEYNQKETLTQTPSAQRTTDSVLKQGDYISFNHAAQNDLKALNDAFPTEIRSSVESEFRIVGEIFDTYIIVEKGQEIYLVDKHAAHERFIYESIKGTFNDAASQLLMEPVVVTLTRDETAVFLKNREYLSEAGFLTEEFGDNTVIVREVPINLDQEDIRDVLCEILGELSRNRNEVRLEIMDKIIATVACKAAVKAGQKSTAQEMFYMIQKLLENTDIKYCPHGRPVAVVLTKYGIEKQFGRIV</sequence>
<protein>
    <submittedName>
        <fullName evidence="6">DNA mismatch repair protein MutL</fullName>
    </submittedName>
</protein>
<dbReference type="PANTHER" id="PTHR10073:SF12">
    <property type="entry name" value="DNA MISMATCH REPAIR PROTEIN MLH1"/>
    <property type="match status" value="1"/>
</dbReference>
<dbReference type="Pfam" id="PF01119">
    <property type="entry name" value="DNA_mis_repair"/>
    <property type="match status" value="1"/>
</dbReference>
<dbReference type="SUPFAM" id="SSF118116">
    <property type="entry name" value="DNA mismatch repair protein MutL"/>
    <property type="match status" value="1"/>
</dbReference>
<dbReference type="SMART" id="SM00853">
    <property type="entry name" value="MutL_C"/>
    <property type="match status" value="1"/>
</dbReference>
<accession>A0A645BLX6</accession>
<keyword evidence="2" id="KW-0227">DNA damage</keyword>
<dbReference type="NCBIfam" id="TIGR00585">
    <property type="entry name" value="mutl"/>
    <property type="match status" value="1"/>
</dbReference>
<dbReference type="SUPFAM" id="SSF54211">
    <property type="entry name" value="Ribosomal protein S5 domain 2-like"/>
    <property type="match status" value="1"/>
</dbReference>
<comment type="similarity">
    <text evidence="1">Belongs to the DNA mismatch repair MutL/HexB family.</text>
</comment>
<dbReference type="Gene3D" id="3.30.565.10">
    <property type="entry name" value="Histidine kinase-like ATPase, C-terminal domain"/>
    <property type="match status" value="1"/>
</dbReference>
<evidence type="ECO:0000259" key="5">
    <source>
        <dbReference type="SMART" id="SM01340"/>
    </source>
</evidence>
<dbReference type="InterPro" id="IPR038973">
    <property type="entry name" value="MutL/Mlh/Pms-like"/>
</dbReference>
<dbReference type="Gene3D" id="3.30.1370.100">
    <property type="entry name" value="MutL, C-terminal domain, regulatory subdomain"/>
    <property type="match status" value="1"/>
</dbReference>
<dbReference type="InterPro" id="IPR002099">
    <property type="entry name" value="MutL/Mlh/PMS"/>
</dbReference>
<dbReference type="GO" id="GO:0140664">
    <property type="term" value="F:ATP-dependent DNA damage sensor activity"/>
    <property type="evidence" value="ECO:0007669"/>
    <property type="project" value="InterPro"/>
</dbReference>
<dbReference type="SMART" id="SM01340">
    <property type="entry name" value="DNA_mis_repair"/>
    <property type="match status" value="1"/>
</dbReference>
<dbReference type="InterPro" id="IPR014721">
    <property type="entry name" value="Ribsml_uS5_D2-typ_fold_subgr"/>
</dbReference>
<evidence type="ECO:0000259" key="4">
    <source>
        <dbReference type="SMART" id="SM00853"/>
    </source>
</evidence>
<dbReference type="GO" id="GO:0032300">
    <property type="term" value="C:mismatch repair complex"/>
    <property type="evidence" value="ECO:0007669"/>
    <property type="project" value="InterPro"/>
</dbReference>
<dbReference type="InterPro" id="IPR014790">
    <property type="entry name" value="MutL_C"/>
</dbReference>
<reference evidence="6" key="1">
    <citation type="submission" date="2019-08" db="EMBL/GenBank/DDBJ databases">
        <authorList>
            <person name="Kucharzyk K."/>
            <person name="Murdoch R.W."/>
            <person name="Higgins S."/>
            <person name="Loffler F."/>
        </authorList>
    </citation>
    <scope>NUCLEOTIDE SEQUENCE</scope>
</reference>
<dbReference type="InterPro" id="IPR042121">
    <property type="entry name" value="MutL_C_regsub"/>
</dbReference>
<name>A0A645BLX6_9ZZZZ</name>
<organism evidence="6">
    <name type="scientific">bioreactor metagenome</name>
    <dbReference type="NCBI Taxonomy" id="1076179"/>
    <lineage>
        <taxon>unclassified sequences</taxon>
        <taxon>metagenomes</taxon>
        <taxon>ecological metagenomes</taxon>
    </lineage>
</organism>
<dbReference type="InterPro" id="IPR037198">
    <property type="entry name" value="MutL_C_sf"/>
</dbReference>
<feature type="domain" description="MutL C-terminal dimerisation" evidence="4">
    <location>
        <begin position="312"/>
        <end position="452"/>
    </location>
</feature>
<feature type="domain" description="DNA mismatch repair protein S5" evidence="5">
    <location>
        <begin position="79"/>
        <end position="197"/>
    </location>
</feature>
<dbReference type="Gene3D" id="3.30.1540.20">
    <property type="entry name" value="MutL, C-terminal domain, dimerisation subdomain"/>
    <property type="match status" value="1"/>
</dbReference>
<keyword evidence="3" id="KW-0234">DNA repair</keyword>
<gene>
    <name evidence="6" type="primary">mutL_31</name>
    <name evidence="6" type="ORF">SDC9_113172</name>
</gene>
<evidence type="ECO:0000256" key="2">
    <source>
        <dbReference type="ARBA" id="ARBA00022763"/>
    </source>
</evidence>
<dbReference type="InterPro" id="IPR013507">
    <property type="entry name" value="DNA_mismatch_S5_2-like"/>
</dbReference>
<evidence type="ECO:0000313" key="6">
    <source>
        <dbReference type="EMBL" id="MPM66265.1"/>
    </source>
</evidence>
<dbReference type="GO" id="GO:0030983">
    <property type="term" value="F:mismatched DNA binding"/>
    <property type="evidence" value="ECO:0007669"/>
    <property type="project" value="InterPro"/>
</dbReference>
<dbReference type="GO" id="GO:0006298">
    <property type="term" value="P:mismatch repair"/>
    <property type="evidence" value="ECO:0007669"/>
    <property type="project" value="InterPro"/>
</dbReference>
<dbReference type="EMBL" id="VSSQ01020977">
    <property type="protein sequence ID" value="MPM66265.1"/>
    <property type="molecule type" value="Genomic_DNA"/>
</dbReference>
<evidence type="ECO:0000256" key="1">
    <source>
        <dbReference type="ARBA" id="ARBA00006082"/>
    </source>
</evidence>
<dbReference type="GO" id="GO:0005524">
    <property type="term" value="F:ATP binding"/>
    <property type="evidence" value="ECO:0007669"/>
    <property type="project" value="InterPro"/>
</dbReference>
<dbReference type="Pfam" id="PF08676">
    <property type="entry name" value="MutL_C"/>
    <property type="match status" value="1"/>
</dbReference>
<dbReference type="AlphaFoldDB" id="A0A645BLX6"/>
<dbReference type="InterPro" id="IPR036890">
    <property type="entry name" value="HATPase_C_sf"/>
</dbReference>
<dbReference type="Gene3D" id="3.30.230.10">
    <property type="match status" value="1"/>
</dbReference>
<dbReference type="InterPro" id="IPR020568">
    <property type="entry name" value="Ribosomal_Su5_D2-typ_SF"/>
</dbReference>
<evidence type="ECO:0000256" key="3">
    <source>
        <dbReference type="ARBA" id="ARBA00023204"/>
    </source>
</evidence>
<dbReference type="GO" id="GO:0016887">
    <property type="term" value="F:ATP hydrolysis activity"/>
    <property type="evidence" value="ECO:0007669"/>
    <property type="project" value="InterPro"/>
</dbReference>
<dbReference type="PANTHER" id="PTHR10073">
    <property type="entry name" value="DNA MISMATCH REPAIR PROTEIN MLH, PMS, MUTL"/>
    <property type="match status" value="1"/>
</dbReference>